<name>A0A6N3DT27_CLOBU</name>
<organism evidence="1">
    <name type="scientific">Clostridium butyricum</name>
    <dbReference type="NCBI Taxonomy" id="1492"/>
    <lineage>
        <taxon>Bacteria</taxon>
        <taxon>Bacillati</taxon>
        <taxon>Bacillota</taxon>
        <taxon>Clostridia</taxon>
        <taxon>Eubacteriales</taxon>
        <taxon>Clostridiaceae</taxon>
        <taxon>Clostridium</taxon>
    </lineage>
</organism>
<proteinExistence type="predicted"/>
<evidence type="ECO:0000313" key="1">
    <source>
        <dbReference type="EMBL" id="VYU31482.1"/>
    </source>
</evidence>
<gene>
    <name evidence="1" type="ORF">CBLFYP62_01981</name>
</gene>
<sequence>MCIRNFLAIAIAPNNVKVRCIARSVIINHSSFEV</sequence>
<dbReference type="EMBL" id="CACRTU010000017">
    <property type="protein sequence ID" value="VYU31482.1"/>
    <property type="molecule type" value="Genomic_DNA"/>
</dbReference>
<dbReference type="AlphaFoldDB" id="A0A6N3DT27"/>
<protein>
    <submittedName>
        <fullName evidence="1">Uncharacterized protein</fullName>
    </submittedName>
</protein>
<reference evidence="1" key="1">
    <citation type="submission" date="2019-11" db="EMBL/GenBank/DDBJ databases">
        <authorList>
            <person name="Feng L."/>
        </authorList>
    </citation>
    <scope>NUCLEOTIDE SEQUENCE</scope>
    <source>
        <strain evidence="1">CButyricumLFYP62</strain>
    </source>
</reference>
<accession>A0A6N3DT27</accession>